<feature type="transmembrane region" description="Helical" evidence="1">
    <location>
        <begin position="169"/>
        <end position="201"/>
    </location>
</feature>
<feature type="transmembrane region" description="Helical" evidence="1">
    <location>
        <begin position="86"/>
        <end position="107"/>
    </location>
</feature>
<evidence type="ECO:0000256" key="1">
    <source>
        <dbReference type="SAM" id="Phobius"/>
    </source>
</evidence>
<dbReference type="InterPro" id="IPR052710">
    <property type="entry name" value="CAAX_protease"/>
</dbReference>
<evidence type="ECO:0000313" key="3">
    <source>
        <dbReference type="EMBL" id="NML34719.1"/>
    </source>
</evidence>
<dbReference type="PANTHER" id="PTHR36435">
    <property type="entry name" value="SLR1288 PROTEIN"/>
    <property type="match status" value="1"/>
</dbReference>
<feature type="transmembrane region" description="Helical" evidence="1">
    <location>
        <begin position="243"/>
        <end position="264"/>
    </location>
</feature>
<feature type="transmembrane region" description="Helical" evidence="1">
    <location>
        <begin position="127"/>
        <end position="148"/>
    </location>
</feature>
<dbReference type="RefSeq" id="WP_169500905.1">
    <property type="nucleotide sequence ID" value="NZ_JABBFZ010000024.1"/>
</dbReference>
<keyword evidence="3" id="KW-0378">Hydrolase</keyword>
<keyword evidence="4" id="KW-1185">Reference proteome</keyword>
<keyword evidence="1" id="KW-0812">Transmembrane</keyword>
<keyword evidence="3" id="KW-0482">Metalloprotease</keyword>
<dbReference type="Proteomes" id="UP000583127">
    <property type="component" value="Unassembled WGS sequence"/>
</dbReference>
<dbReference type="GO" id="GO:0008237">
    <property type="term" value="F:metallopeptidase activity"/>
    <property type="evidence" value="ECO:0007669"/>
    <property type="project" value="UniProtKB-KW"/>
</dbReference>
<dbReference type="GO" id="GO:0004175">
    <property type="term" value="F:endopeptidase activity"/>
    <property type="evidence" value="ECO:0007669"/>
    <property type="project" value="UniProtKB-ARBA"/>
</dbReference>
<dbReference type="EMBL" id="JABBFZ010000024">
    <property type="protein sequence ID" value="NML34719.1"/>
    <property type="molecule type" value="Genomic_DNA"/>
</dbReference>
<protein>
    <submittedName>
        <fullName evidence="3">CPBP family intramembrane metalloprotease</fullName>
    </submittedName>
</protein>
<dbReference type="GO" id="GO:0080120">
    <property type="term" value="P:CAAX-box protein maturation"/>
    <property type="evidence" value="ECO:0007669"/>
    <property type="project" value="UniProtKB-ARBA"/>
</dbReference>
<proteinExistence type="predicted"/>
<organism evidence="3 4">
    <name type="scientific">Paraburkholderia antibiotica</name>
    <dbReference type="NCBI Taxonomy" id="2728839"/>
    <lineage>
        <taxon>Bacteria</taxon>
        <taxon>Pseudomonadati</taxon>
        <taxon>Pseudomonadota</taxon>
        <taxon>Betaproteobacteria</taxon>
        <taxon>Burkholderiales</taxon>
        <taxon>Burkholderiaceae</taxon>
        <taxon>Paraburkholderia</taxon>
    </lineage>
</organism>
<evidence type="ECO:0000259" key="2">
    <source>
        <dbReference type="Pfam" id="PF02517"/>
    </source>
</evidence>
<feature type="transmembrane region" description="Helical" evidence="1">
    <location>
        <begin position="12"/>
        <end position="34"/>
    </location>
</feature>
<accession>A0A7Y0A1F2</accession>
<dbReference type="GO" id="GO:0006508">
    <property type="term" value="P:proteolysis"/>
    <property type="evidence" value="ECO:0007669"/>
    <property type="project" value="UniProtKB-KW"/>
</dbReference>
<evidence type="ECO:0000313" key="4">
    <source>
        <dbReference type="Proteomes" id="UP000583127"/>
    </source>
</evidence>
<dbReference type="Pfam" id="PF02517">
    <property type="entry name" value="Rce1-like"/>
    <property type="match status" value="1"/>
</dbReference>
<dbReference type="AlphaFoldDB" id="A0A7Y0A1F2"/>
<gene>
    <name evidence="3" type="ORF">HHL14_28310</name>
</gene>
<reference evidence="3 4" key="1">
    <citation type="submission" date="2020-04" db="EMBL/GenBank/DDBJ databases">
        <title>Paraburkholderia sp. G-4-1-8 isolated from soil.</title>
        <authorList>
            <person name="Dahal R.H."/>
        </authorList>
    </citation>
    <scope>NUCLEOTIDE SEQUENCE [LARGE SCALE GENOMIC DNA]</scope>
    <source>
        <strain evidence="3 4">G-4-1-8</strain>
    </source>
</reference>
<keyword evidence="1" id="KW-1133">Transmembrane helix</keyword>
<name>A0A7Y0A1F2_9BURK</name>
<feature type="domain" description="CAAX prenyl protease 2/Lysostaphin resistance protein A-like" evidence="2">
    <location>
        <begin position="135"/>
        <end position="219"/>
    </location>
</feature>
<keyword evidence="3" id="KW-0645">Protease</keyword>
<sequence>MNSNRRTYCFPNFVEALFIVIALFFLEYLTGALIAGLGTAAGLKKMAIADIARVLAYGVGFAVLLDQNGLTYRGLVEGDRFSWRSTLGLFLLPVLLITPGLLVVENLLQWVTVQWFPLSDARREAGYYFITDGLSSVFLVCVIAPVVEELLFRGIFLRSFLRQYSSSRAIVYSALIFGLAHMNVYQFVVAFVVGLLIGWMYERTRSLIPGMLLHAFYNTAVTLTALRCGPDVRAVCGEWGMPFMWYPTALAIGVPGAWLLFRLLGIKVPTSLRS</sequence>
<dbReference type="InterPro" id="IPR003675">
    <property type="entry name" value="Rce1/LyrA-like_dom"/>
</dbReference>
<comment type="caution">
    <text evidence="3">The sequence shown here is derived from an EMBL/GenBank/DDBJ whole genome shotgun (WGS) entry which is preliminary data.</text>
</comment>
<keyword evidence="1" id="KW-0472">Membrane</keyword>
<dbReference type="PANTHER" id="PTHR36435:SF1">
    <property type="entry name" value="CAAX AMINO TERMINAL PROTEASE FAMILY PROTEIN"/>
    <property type="match status" value="1"/>
</dbReference>